<sequence length="98" mass="10943">MRRNRYWTAQALMSPSPAAGGHSLPAEITVRRPAMKEFYCGAIIHGCETRIVASAEEDLLRAVDTHARVDHGMTDVPEAMLDQVRRSVRDVEPADLRD</sequence>
<organism evidence="1 2">
    <name type="scientific">Frankia torreyi</name>
    <dbReference type="NCBI Taxonomy" id="1856"/>
    <lineage>
        <taxon>Bacteria</taxon>
        <taxon>Bacillati</taxon>
        <taxon>Actinomycetota</taxon>
        <taxon>Actinomycetes</taxon>
        <taxon>Frankiales</taxon>
        <taxon>Frankiaceae</taxon>
        <taxon>Frankia</taxon>
    </lineage>
</organism>
<dbReference type="InterPro" id="IPR009409">
    <property type="entry name" value="DUF1059"/>
</dbReference>
<gene>
    <name evidence="1" type="ORF">FF36_03656</name>
</gene>
<dbReference type="AlphaFoldDB" id="A0A0D8BDL5"/>
<reference evidence="2" key="1">
    <citation type="submission" date="2015-02" db="EMBL/GenBank/DDBJ databases">
        <title>Draft Genome of Frankia sp. CpI1-S.</title>
        <authorList>
            <person name="Oshone R.T."/>
            <person name="Ngom M."/>
            <person name="Ghodhbane-Gtari F."/>
            <person name="Gtari M."/>
            <person name="Morris K."/>
            <person name="Thomas K."/>
            <person name="Sen A."/>
            <person name="Tisa L.S."/>
        </authorList>
    </citation>
    <scope>NUCLEOTIDE SEQUENCE [LARGE SCALE GENOMIC DNA]</scope>
    <source>
        <strain evidence="2">CpI1-S</strain>
    </source>
</reference>
<accession>A0A0D8BDL5</accession>
<comment type="caution">
    <text evidence="1">The sequence shown here is derived from an EMBL/GenBank/DDBJ whole genome shotgun (WGS) entry which is preliminary data.</text>
</comment>
<keyword evidence="2" id="KW-1185">Reference proteome</keyword>
<proteinExistence type="predicted"/>
<name>A0A0D8BDL5_9ACTN</name>
<protein>
    <submittedName>
        <fullName evidence="1">Putative small metal-binding protein</fullName>
    </submittedName>
</protein>
<dbReference type="EMBL" id="JYFN01000028">
    <property type="protein sequence ID" value="KJE22064.1"/>
    <property type="molecule type" value="Genomic_DNA"/>
</dbReference>
<dbReference type="Proteomes" id="UP000032545">
    <property type="component" value="Unassembled WGS sequence"/>
</dbReference>
<evidence type="ECO:0000313" key="1">
    <source>
        <dbReference type="EMBL" id="KJE22064.1"/>
    </source>
</evidence>
<dbReference type="Pfam" id="PF06348">
    <property type="entry name" value="DUF1059"/>
    <property type="match status" value="1"/>
</dbReference>
<dbReference type="OrthoDB" id="3213531at2"/>
<dbReference type="PATRIC" id="fig|1502723.3.peg.3111"/>
<evidence type="ECO:0000313" key="2">
    <source>
        <dbReference type="Proteomes" id="UP000032545"/>
    </source>
</evidence>
<reference evidence="1 2" key="2">
    <citation type="journal article" date="2016" name="Genome Announc.">
        <title>Permanent Draft Genome Sequences for Two Variants of Frankia sp. Strain CpI1, the First Frankia Strain Isolated from Root Nodules of Comptonia peregrina.</title>
        <authorList>
            <person name="Oshone R."/>
            <person name="Hurst S.G.IV."/>
            <person name="Abebe-Akele F."/>
            <person name="Simpson S."/>
            <person name="Morris K."/>
            <person name="Thomas W.K."/>
            <person name="Tisa L.S."/>
        </authorList>
    </citation>
    <scope>NUCLEOTIDE SEQUENCE [LARGE SCALE GENOMIC DNA]</scope>
    <source>
        <strain evidence="2">CpI1-S</strain>
    </source>
</reference>
<dbReference type="RefSeq" id="WP_082122007.1">
    <property type="nucleotide sequence ID" value="NZ_JYFN01000028.1"/>
</dbReference>